<evidence type="ECO:0000256" key="1">
    <source>
        <dbReference type="SAM" id="MobiDB-lite"/>
    </source>
</evidence>
<protein>
    <submittedName>
        <fullName evidence="2">Uncharacterized protein</fullName>
    </submittedName>
</protein>
<comment type="caution">
    <text evidence="2">The sequence shown here is derived from an EMBL/GenBank/DDBJ whole genome shotgun (WGS) entry which is preliminary data.</text>
</comment>
<organism evidence="2">
    <name type="scientific">marine sediment metagenome</name>
    <dbReference type="NCBI Taxonomy" id="412755"/>
    <lineage>
        <taxon>unclassified sequences</taxon>
        <taxon>metagenomes</taxon>
        <taxon>ecological metagenomes</taxon>
    </lineage>
</organism>
<evidence type="ECO:0000313" key="2">
    <source>
        <dbReference type="EMBL" id="KKM21128.1"/>
    </source>
</evidence>
<name>A0A0F9KG77_9ZZZZ</name>
<feature type="region of interest" description="Disordered" evidence="1">
    <location>
        <begin position="1"/>
        <end position="38"/>
    </location>
</feature>
<feature type="non-terminal residue" evidence="2">
    <location>
        <position position="1"/>
    </location>
</feature>
<dbReference type="AlphaFoldDB" id="A0A0F9KG77"/>
<feature type="compositionally biased region" description="Polar residues" evidence="1">
    <location>
        <begin position="1"/>
        <end position="10"/>
    </location>
</feature>
<proteinExistence type="predicted"/>
<sequence>VDSHNDTSATGAELNELTDGSETTLHDHAGAGAESDPIWNAQSGNFIQTETDPIFMALSGTLTSSDIVDISGQSITTINDESAIVFSTPAIGGKKIHIVVEGFAEDKVEFRLIETPSVDEGEGTAVSVPFNKDRGSSNTSVVFDAEPVKAAAIFTFPSLNTTIPPPSVINSIVLASSSLFNIKALPSSLSY</sequence>
<gene>
    <name evidence="2" type="ORF">LCGC14_1638540</name>
</gene>
<accession>A0A0F9KG77</accession>
<reference evidence="2" key="1">
    <citation type="journal article" date="2015" name="Nature">
        <title>Complex archaea that bridge the gap between prokaryotes and eukaryotes.</title>
        <authorList>
            <person name="Spang A."/>
            <person name="Saw J.H."/>
            <person name="Jorgensen S.L."/>
            <person name="Zaremba-Niedzwiedzka K."/>
            <person name="Martijn J."/>
            <person name="Lind A.E."/>
            <person name="van Eijk R."/>
            <person name="Schleper C."/>
            <person name="Guy L."/>
            <person name="Ettema T.J."/>
        </authorList>
    </citation>
    <scope>NUCLEOTIDE SEQUENCE</scope>
</reference>
<dbReference type="EMBL" id="LAZR01013619">
    <property type="protein sequence ID" value="KKM21128.1"/>
    <property type="molecule type" value="Genomic_DNA"/>
</dbReference>